<dbReference type="Gene3D" id="3.40.1050.10">
    <property type="entry name" value="Carbonic anhydrase"/>
    <property type="match status" value="1"/>
</dbReference>
<evidence type="ECO:0000256" key="3">
    <source>
        <dbReference type="ARBA" id="ARBA00022723"/>
    </source>
</evidence>
<reference evidence="11" key="1">
    <citation type="submission" date="2016-05" db="EMBL/GenBank/DDBJ databases">
        <title>Comparative genomics of biotechnologically important yeasts.</title>
        <authorList>
            <consortium name="DOE Joint Genome Institute"/>
            <person name="Riley R."/>
            <person name="Haridas S."/>
            <person name="Wolfe K.H."/>
            <person name="Lopes M.R."/>
            <person name="Hittinger C.T."/>
            <person name="Goker M."/>
            <person name="Salamov A."/>
            <person name="Wisecaver J."/>
            <person name="Long T.M."/>
            <person name="Aerts A.L."/>
            <person name="Barry K."/>
            <person name="Choi C."/>
            <person name="Clum A."/>
            <person name="Coughlan A.Y."/>
            <person name="Deshpande S."/>
            <person name="Douglass A.P."/>
            <person name="Hanson S.J."/>
            <person name="Klenk H.-P."/>
            <person name="Labutti K."/>
            <person name="Lapidus A."/>
            <person name="Lindquist E."/>
            <person name="Lipzen A."/>
            <person name="Meier-Kolthoff J.P."/>
            <person name="Ohm R.A."/>
            <person name="Otillar R.P."/>
            <person name="Pangilinan J."/>
            <person name="Peng Y."/>
            <person name="Rokas A."/>
            <person name="Rosa C.A."/>
            <person name="Scheuner C."/>
            <person name="Sibirny A.A."/>
            <person name="Slot J.C."/>
            <person name="Stielow J.B."/>
            <person name="Sun H."/>
            <person name="Kurtzman C.P."/>
            <person name="Blackwell M."/>
            <person name="Grigoriev I.V."/>
            <person name="Jeffries T.W."/>
        </authorList>
    </citation>
    <scope>NUCLEOTIDE SEQUENCE [LARGE SCALE GENOMIC DNA]</scope>
    <source>
        <strain evidence="11">NRRL Y-12698</strain>
    </source>
</reference>
<dbReference type="Proteomes" id="UP000094336">
    <property type="component" value="Unassembled WGS sequence"/>
</dbReference>
<feature type="region of interest" description="Disordered" evidence="9">
    <location>
        <begin position="1"/>
        <end position="24"/>
    </location>
</feature>
<proteinExistence type="inferred from homology"/>
<dbReference type="PANTHER" id="PTHR11002">
    <property type="entry name" value="CARBONIC ANHYDRASE"/>
    <property type="match status" value="1"/>
</dbReference>
<feature type="binding site" evidence="7">
    <location>
        <position position="71"/>
    </location>
    <ligand>
        <name>Zn(2+)</name>
        <dbReference type="ChEBI" id="CHEBI:29105"/>
    </ligand>
</feature>
<gene>
    <name evidence="10" type="ORF">BABINDRAFT_159920</name>
</gene>
<evidence type="ECO:0000256" key="9">
    <source>
        <dbReference type="SAM" id="MobiDB-lite"/>
    </source>
</evidence>
<dbReference type="GeneID" id="30145808"/>
<dbReference type="EMBL" id="KV454427">
    <property type="protein sequence ID" value="ODQ81658.1"/>
    <property type="molecule type" value="Genomic_DNA"/>
</dbReference>
<dbReference type="GO" id="GO:0005758">
    <property type="term" value="C:mitochondrial intermembrane space"/>
    <property type="evidence" value="ECO:0007669"/>
    <property type="project" value="EnsemblFungi"/>
</dbReference>
<keyword evidence="11" id="KW-1185">Reference proteome</keyword>
<keyword evidence="4 7" id="KW-0862">Zinc</keyword>
<evidence type="ECO:0000256" key="7">
    <source>
        <dbReference type="PIRSR" id="PIRSR601765-1"/>
    </source>
</evidence>
<comment type="catalytic activity">
    <reaction evidence="6 8">
        <text>hydrogencarbonate + H(+) = CO2 + H2O</text>
        <dbReference type="Rhea" id="RHEA:10748"/>
        <dbReference type="ChEBI" id="CHEBI:15377"/>
        <dbReference type="ChEBI" id="CHEBI:15378"/>
        <dbReference type="ChEBI" id="CHEBI:16526"/>
        <dbReference type="ChEBI" id="CHEBI:17544"/>
        <dbReference type="EC" id="4.2.1.1"/>
    </reaction>
</comment>
<dbReference type="Pfam" id="PF00484">
    <property type="entry name" value="Pro_CA"/>
    <property type="match status" value="1"/>
</dbReference>
<dbReference type="EC" id="4.2.1.1" evidence="2 8"/>
<feature type="binding site" evidence="7">
    <location>
        <position position="73"/>
    </location>
    <ligand>
        <name>Zn(2+)</name>
        <dbReference type="ChEBI" id="CHEBI:29105"/>
    </ligand>
</feature>
<dbReference type="GO" id="GO:0008270">
    <property type="term" value="F:zinc ion binding"/>
    <property type="evidence" value="ECO:0007669"/>
    <property type="project" value="UniProtKB-UniRule"/>
</dbReference>
<dbReference type="OrthoDB" id="10248475at2759"/>
<dbReference type="AlphaFoldDB" id="A0A1E3QVH1"/>
<sequence length="242" mass="26502">MSSHSSINDETLPHATSSNSASTPFKLTRDSTLKDFLRLNQTRANLVSHNHPEIYPSNGKGQSPHTLWIGCSDSRAGESCLDVLPGEIFLHRNIANVISPNDVSSTGAIQFAVDVLKVKKVIVCGHTDCGGIHASLSSKKIGGVLDHWLNPIRHVRAAHLKELNALGDAQEKCTRLSTLNVISSVHALRRHPSASAALKRGEIEVWGLMYDCGTGLLREVEIPDDEFEDLFHMDEHSIELPH</sequence>
<comment type="cofactor">
    <cofactor evidence="7">
        <name>Zn(2+)</name>
        <dbReference type="ChEBI" id="CHEBI:29105"/>
    </cofactor>
    <text evidence="7">Binds 1 zinc ion per subunit.</text>
</comment>
<evidence type="ECO:0000256" key="6">
    <source>
        <dbReference type="ARBA" id="ARBA00048348"/>
    </source>
</evidence>
<dbReference type="PANTHER" id="PTHR11002:SF76">
    <property type="entry name" value="CARBONIC ANHYDRASE"/>
    <property type="match status" value="1"/>
</dbReference>
<evidence type="ECO:0000256" key="1">
    <source>
        <dbReference type="ARBA" id="ARBA00006217"/>
    </source>
</evidence>
<dbReference type="GO" id="GO:0071244">
    <property type="term" value="P:cellular response to carbon dioxide"/>
    <property type="evidence" value="ECO:0007669"/>
    <property type="project" value="EnsemblFungi"/>
</dbReference>
<dbReference type="InterPro" id="IPR015892">
    <property type="entry name" value="Carbonic_anhydrase_CS"/>
</dbReference>
<dbReference type="SMART" id="SM00947">
    <property type="entry name" value="Pro_CA"/>
    <property type="match status" value="1"/>
</dbReference>
<dbReference type="STRING" id="984486.A0A1E3QVH1"/>
<dbReference type="CDD" id="cd00883">
    <property type="entry name" value="beta_CA_cladeA"/>
    <property type="match status" value="1"/>
</dbReference>
<keyword evidence="3 7" id="KW-0479">Metal-binding</keyword>
<dbReference type="GO" id="GO:0034599">
    <property type="term" value="P:cellular response to oxidative stress"/>
    <property type="evidence" value="ECO:0007669"/>
    <property type="project" value="EnsemblFungi"/>
</dbReference>
<accession>A0A1E3QVH1</accession>
<feature type="binding site" evidence="7">
    <location>
        <position position="129"/>
    </location>
    <ligand>
        <name>Zn(2+)</name>
        <dbReference type="ChEBI" id="CHEBI:29105"/>
    </ligand>
</feature>
<feature type="binding site" evidence="7">
    <location>
        <position position="126"/>
    </location>
    <ligand>
        <name>Zn(2+)</name>
        <dbReference type="ChEBI" id="CHEBI:29105"/>
    </ligand>
</feature>
<dbReference type="InterPro" id="IPR001765">
    <property type="entry name" value="Carbonic_anhydrase"/>
</dbReference>
<evidence type="ECO:0000313" key="11">
    <source>
        <dbReference type="Proteomes" id="UP000094336"/>
    </source>
</evidence>
<dbReference type="PROSITE" id="PS00705">
    <property type="entry name" value="PROK_CO2_ANHYDRASE_2"/>
    <property type="match status" value="1"/>
</dbReference>
<evidence type="ECO:0000313" key="10">
    <source>
        <dbReference type="EMBL" id="ODQ81658.1"/>
    </source>
</evidence>
<evidence type="ECO:0000256" key="4">
    <source>
        <dbReference type="ARBA" id="ARBA00022833"/>
    </source>
</evidence>
<protein>
    <recommendedName>
        <fullName evidence="2 8">Carbonic anhydrase</fullName>
        <ecNumber evidence="2 8">4.2.1.1</ecNumber>
    </recommendedName>
    <alternativeName>
        <fullName evidence="8">Carbonate dehydratase</fullName>
    </alternativeName>
</protein>
<comment type="similarity">
    <text evidence="1 8">Belongs to the beta-class carbonic anhydrase family.</text>
</comment>
<evidence type="ECO:0000256" key="2">
    <source>
        <dbReference type="ARBA" id="ARBA00012925"/>
    </source>
</evidence>
<organism evidence="10 11">
    <name type="scientific">Babjeviella inositovora NRRL Y-12698</name>
    <dbReference type="NCBI Taxonomy" id="984486"/>
    <lineage>
        <taxon>Eukaryota</taxon>
        <taxon>Fungi</taxon>
        <taxon>Dikarya</taxon>
        <taxon>Ascomycota</taxon>
        <taxon>Saccharomycotina</taxon>
        <taxon>Pichiomycetes</taxon>
        <taxon>Serinales incertae sedis</taxon>
        <taxon>Babjeviella</taxon>
    </lineage>
</organism>
<comment type="function">
    <text evidence="8">Reversible hydration of carbon dioxide.</text>
</comment>
<dbReference type="GO" id="GO:0004089">
    <property type="term" value="F:carbonate dehydratase activity"/>
    <property type="evidence" value="ECO:0007669"/>
    <property type="project" value="UniProtKB-UniRule"/>
</dbReference>
<dbReference type="GO" id="GO:0015976">
    <property type="term" value="P:carbon utilization"/>
    <property type="evidence" value="ECO:0007669"/>
    <property type="project" value="InterPro"/>
</dbReference>
<keyword evidence="5 8" id="KW-0456">Lyase</keyword>
<evidence type="ECO:0000256" key="5">
    <source>
        <dbReference type="ARBA" id="ARBA00023239"/>
    </source>
</evidence>
<dbReference type="InterPro" id="IPR036874">
    <property type="entry name" value="Carbonic_anhydrase_sf"/>
</dbReference>
<dbReference type="RefSeq" id="XP_018986986.1">
    <property type="nucleotide sequence ID" value="XM_019127955.1"/>
</dbReference>
<dbReference type="SUPFAM" id="SSF53056">
    <property type="entry name" value="beta-carbonic anhydrase, cab"/>
    <property type="match status" value="1"/>
</dbReference>
<evidence type="ECO:0000256" key="8">
    <source>
        <dbReference type="RuleBase" id="RU003956"/>
    </source>
</evidence>
<name>A0A1E3QVH1_9ASCO</name>